<feature type="region of interest" description="Disordered" evidence="1">
    <location>
        <begin position="1"/>
        <end position="28"/>
    </location>
</feature>
<evidence type="ECO:0000256" key="1">
    <source>
        <dbReference type="SAM" id="MobiDB-lite"/>
    </source>
</evidence>
<protein>
    <submittedName>
        <fullName evidence="2">Uncharacterized protein</fullName>
    </submittedName>
</protein>
<proteinExistence type="predicted"/>
<reference evidence="2 3" key="1">
    <citation type="submission" date="2019-06" db="EMBL/GenBank/DDBJ databases">
        <title>Sequencing the genomes of 1000 actinobacteria strains.</title>
        <authorList>
            <person name="Klenk H.-P."/>
        </authorList>
    </citation>
    <scope>NUCLEOTIDE SEQUENCE [LARGE SCALE GENOMIC DNA]</scope>
    <source>
        <strain evidence="2 3">DSM 43866</strain>
    </source>
</reference>
<name>A0A561VQP1_ACTTI</name>
<sequence>MTSDADDDQPHHREEQDESTEGQPSDHLWSIALGSAELSALYFSYKGNEGAAQIAQALVLVIQMLRALR</sequence>
<keyword evidence="3" id="KW-1185">Reference proteome</keyword>
<evidence type="ECO:0000313" key="3">
    <source>
        <dbReference type="Proteomes" id="UP000320239"/>
    </source>
</evidence>
<evidence type="ECO:0000313" key="2">
    <source>
        <dbReference type="EMBL" id="TWG13934.1"/>
    </source>
</evidence>
<dbReference type="Proteomes" id="UP000320239">
    <property type="component" value="Unassembled WGS sequence"/>
</dbReference>
<organism evidence="2 3">
    <name type="scientific">Actinoplanes teichomyceticus</name>
    <dbReference type="NCBI Taxonomy" id="1867"/>
    <lineage>
        <taxon>Bacteria</taxon>
        <taxon>Bacillati</taxon>
        <taxon>Actinomycetota</taxon>
        <taxon>Actinomycetes</taxon>
        <taxon>Micromonosporales</taxon>
        <taxon>Micromonosporaceae</taxon>
        <taxon>Actinoplanes</taxon>
    </lineage>
</organism>
<dbReference type="AlphaFoldDB" id="A0A561VQP1"/>
<dbReference type="RefSeq" id="WP_122976205.1">
    <property type="nucleotide sequence ID" value="NZ_BOMX01000056.1"/>
</dbReference>
<accession>A0A561VQP1</accession>
<comment type="caution">
    <text evidence="2">The sequence shown here is derived from an EMBL/GenBank/DDBJ whole genome shotgun (WGS) entry which is preliminary data.</text>
</comment>
<gene>
    <name evidence="2" type="ORF">FHX34_104227</name>
</gene>
<dbReference type="EMBL" id="VIWY01000004">
    <property type="protein sequence ID" value="TWG13934.1"/>
    <property type="molecule type" value="Genomic_DNA"/>
</dbReference>